<protein>
    <submittedName>
        <fullName evidence="1">Uncharacterized protein</fullName>
    </submittedName>
</protein>
<proteinExistence type="predicted"/>
<organism evidence="1">
    <name type="scientific">Anguilla anguilla</name>
    <name type="common">European freshwater eel</name>
    <name type="synonym">Muraena anguilla</name>
    <dbReference type="NCBI Taxonomy" id="7936"/>
    <lineage>
        <taxon>Eukaryota</taxon>
        <taxon>Metazoa</taxon>
        <taxon>Chordata</taxon>
        <taxon>Craniata</taxon>
        <taxon>Vertebrata</taxon>
        <taxon>Euteleostomi</taxon>
        <taxon>Actinopterygii</taxon>
        <taxon>Neopterygii</taxon>
        <taxon>Teleostei</taxon>
        <taxon>Anguilliformes</taxon>
        <taxon>Anguillidae</taxon>
        <taxon>Anguilla</taxon>
    </lineage>
</organism>
<reference evidence="1" key="1">
    <citation type="submission" date="2014-11" db="EMBL/GenBank/DDBJ databases">
        <authorList>
            <person name="Amaro Gonzalez C."/>
        </authorList>
    </citation>
    <scope>NUCLEOTIDE SEQUENCE</scope>
</reference>
<dbReference type="AlphaFoldDB" id="A0A0E9QTU0"/>
<dbReference type="EMBL" id="GBXM01088877">
    <property type="protein sequence ID" value="JAH19700.1"/>
    <property type="molecule type" value="Transcribed_RNA"/>
</dbReference>
<evidence type="ECO:0000313" key="1">
    <source>
        <dbReference type="EMBL" id="JAH19700.1"/>
    </source>
</evidence>
<accession>A0A0E9QTU0</accession>
<name>A0A0E9QTU0_ANGAN</name>
<reference evidence="1" key="2">
    <citation type="journal article" date="2015" name="Fish Shellfish Immunol.">
        <title>Early steps in the European eel (Anguilla anguilla)-Vibrio vulnificus interaction in the gills: Role of the RtxA13 toxin.</title>
        <authorList>
            <person name="Callol A."/>
            <person name="Pajuelo D."/>
            <person name="Ebbesson L."/>
            <person name="Teles M."/>
            <person name="MacKenzie S."/>
            <person name="Amaro C."/>
        </authorList>
    </citation>
    <scope>NUCLEOTIDE SEQUENCE</scope>
</reference>
<sequence>MSQTVFNSIQPPKKQFNFYNMLDCMYYL</sequence>